<protein>
    <recommendedName>
        <fullName evidence="12">Cytochrome P450</fullName>
    </recommendedName>
</protein>
<gene>
    <name evidence="10" type="ORF">FRX48_01014</name>
</gene>
<dbReference type="GO" id="GO:0016705">
    <property type="term" value="F:oxidoreductase activity, acting on paired donors, with incorporation or reduction of molecular oxygen"/>
    <property type="evidence" value="ECO:0007669"/>
    <property type="project" value="InterPro"/>
</dbReference>
<feature type="chain" id="PRO_5024296297" description="Cytochrome P450" evidence="9">
    <location>
        <begin position="17"/>
        <end position="416"/>
    </location>
</feature>
<dbReference type="AlphaFoldDB" id="A0A5M8Q234"/>
<reference evidence="10 11" key="1">
    <citation type="submission" date="2019-09" db="EMBL/GenBank/DDBJ databases">
        <title>The hologenome of the rock-dwelling lichen Lasallia pustulata.</title>
        <authorList>
            <person name="Greshake Tzovaras B."/>
            <person name="Segers F."/>
            <person name="Bicker A."/>
            <person name="Dal Grande F."/>
            <person name="Otte J."/>
            <person name="Hankeln T."/>
            <person name="Schmitt I."/>
            <person name="Ebersberger I."/>
        </authorList>
    </citation>
    <scope>NUCLEOTIDE SEQUENCE [LARGE SCALE GENOMIC DNA]</scope>
    <source>
        <strain evidence="10">A1-1</strain>
    </source>
</reference>
<dbReference type="Proteomes" id="UP000324767">
    <property type="component" value="Unassembled WGS sequence"/>
</dbReference>
<evidence type="ECO:0000256" key="3">
    <source>
        <dbReference type="ARBA" id="ARBA00022692"/>
    </source>
</evidence>
<dbReference type="GO" id="GO:0016020">
    <property type="term" value="C:membrane"/>
    <property type="evidence" value="ECO:0007669"/>
    <property type="project" value="UniProtKB-SubCell"/>
</dbReference>
<proteinExistence type="predicted"/>
<keyword evidence="7" id="KW-0408">Iron</keyword>
<keyword evidence="2" id="KW-0349">Heme</keyword>
<dbReference type="PANTHER" id="PTHR24282">
    <property type="entry name" value="CYTOCHROME P450 FAMILY MEMBER"/>
    <property type="match status" value="1"/>
</dbReference>
<dbReference type="GO" id="GO:0020037">
    <property type="term" value="F:heme binding"/>
    <property type="evidence" value="ECO:0007669"/>
    <property type="project" value="InterPro"/>
</dbReference>
<accession>A0A5M8Q234</accession>
<keyword evidence="5" id="KW-1133">Transmembrane helix</keyword>
<organism evidence="10 11">
    <name type="scientific">Lasallia pustulata</name>
    <dbReference type="NCBI Taxonomy" id="136370"/>
    <lineage>
        <taxon>Eukaryota</taxon>
        <taxon>Fungi</taxon>
        <taxon>Dikarya</taxon>
        <taxon>Ascomycota</taxon>
        <taxon>Pezizomycotina</taxon>
        <taxon>Lecanoromycetes</taxon>
        <taxon>OSLEUM clade</taxon>
        <taxon>Umbilicariomycetidae</taxon>
        <taxon>Umbilicariales</taxon>
        <taxon>Umbilicariaceae</taxon>
        <taxon>Lasallia</taxon>
    </lineage>
</organism>
<keyword evidence="8" id="KW-0472">Membrane</keyword>
<dbReference type="InterPro" id="IPR050665">
    <property type="entry name" value="Cytochrome_P450_Monooxygen"/>
</dbReference>
<keyword evidence="6" id="KW-0560">Oxidoreductase</keyword>
<dbReference type="Gene3D" id="1.10.630.10">
    <property type="entry name" value="Cytochrome P450"/>
    <property type="match status" value="1"/>
</dbReference>
<evidence type="ECO:0000256" key="4">
    <source>
        <dbReference type="ARBA" id="ARBA00022723"/>
    </source>
</evidence>
<dbReference type="InterPro" id="IPR001128">
    <property type="entry name" value="Cyt_P450"/>
</dbReference>
<dbReference type="Pfam" id="PF00067">
    <property type="entry name" value="p450"/>
    <property type="match status" value="1"/>
</dbReference>
<evidence type="ECO:0000256" key="6">
    <source>
        <dbReference type="ARBA" id="ARBA00023002"/>
    </source>
</evidence>
<evidence type="ECO:0000256" key="9">
    <source>
        <dbReference type="SAM" id="SignalP"/>
    </source>
</evidence>
<evidence type="ECO:0000256" key="8">
    <source>
        <dbReference type="ARBA" id="ARBA00023136"/>
    </source>
</evidence>
<evidence type="ECO:0000256" key="7">
    <source>
        <dbReference type="ARBA" id="ARBA00023004"/>
    </source>
</evidence>
<keyword evidence="4" id="KW-0479">Metal-binding</keyword>
<dbReference type="PANTHER" id="PTHR24282:SF211">
    <property type="entry name" value="CYTOCHROME P450-RELATED"/>
    <property type="match status" value="1"/>
</dbReference>
<evidence type="ECO:0000256" key="1">
    <source>
        <dbReference type="ARBA" id="ARBA00004370"/>
    </source>
</evidence>
<dbReference type="SUPFAM" id="SSF48264">
    <property type="entry name" value="Cytochrome P450"/>
    <property type="match status" value="1"/>
</dbReference>
<dbReference type="GO" id="GO:0005506">
    <property type="term" value="F:iron ion binding"/>
    <property type="evidence" value="ECO:0007669"/>
    <property type="project" value="InterPro"/>
</dbReference>
<evidence type="ECO:0000313" key="11">
    <source>
        <dbReference type="Proteomes" id="UP000324767"/>
    </source>
</evidence>
<sequence>MILFLFASALICVCLGALWQRYQPRRETNITGPETCKFLRDVKSCKKILSSGNLKVRRMDDVLTLLESRAGPNHRLVRAFEIDNAFTTTDKSFYRKFMSKARRLVAKDEPTWKLMSDLMRDHVSFESQSTTSNQSFPLVPLVQAVVLKITMYTLFKSPAEKLEAAKIRLIAERINRLWIDSKSTHEPERFQEDRRELRETVHTILSVTRVDMDRNNPLNLILPAYETLWRVVLRGFLEVTFRGAEAGTEWRQLLKTFLADPTLSTFKRTNDLTGISVAFIVAETLRLYPPTRRIYRDTKPKVKDDPPAHFAADIEFLHRNAKIWGEDSLSFNPSRWKDVSKKCQDAYMPFGWKPFTCPTKDDFGPRMIGLAVAALVAEFEHGWTWRAARSEDQIDVDGPLEAERDSYVTLQLAKRE</sequence>
<comment type="caution">
    <text evidence="10">The sequence shown here is derived from an EMBL/GenBank/DDBJ whole genome shotgun (WGS) entry which is preliminary data.</text>
</comment>
<evidence type="ECO:0000313" key="10">
    <source>
        <dbReference type="EMBL" id="KAA6416294.1"/>
    </source>
</evidence>
<name>A0A5M8Q234_9LECA</name>
<feature type="signal peptide" evidence="9">
    <location>
        <begin position="1"/>
        <end position="16"/>
    </location>
</feature>
<dbReference type="GO" id="GO:0004497">
    <property type="term" value="F:monooxygenase activity"/>
    <property type="evidence" value="ECO:0007669"/>
    <property type="project" value="InterPro"/>
</dbReference>
<dbReference type="OrthoDB" id="10029320at2759"/>
<comment type="subcellular location">
    <subcellularLocation>
        <location evidence="1">Membrane</location>
    </subcellularLocation>
</comment>
<keyword evidence="9" id="KW-0732">Signal</keyword>
<keyword evidence="3" id="KW-0812">Transmembrane</keyword>
<evidence type="ECO:0000256" key="2">
    <source>
        <dbReference type="ARBA" id="ARBA00022617"/>
    </source>
</evidence>
<dbReference type="EMBL" id="VXIT01000001">
    <property type="protein sequence ID" value="KAA6416294.1"/>
    <property type="molecule type" value="Genomic_DNA"/>
</dbReference>
<dbReference type="InterPro" id="IPR036396">
    <property type="entry name" value="Cyt_P450_sf"/>
</dbReference>
<evidence type="ECO:0000256" key="5">
    <source>
        <dbReference type="ARBA" id="ARBA00022989"/>
    </source>
</evidence>
<evidence type="ECO:0008006" key="12">
    <source>
        <dbReference type="Google" id="ProtNLM"/>
    </source>
</evidence>